<evidence type="ECO:0000313" key="2">
    <source>
        <dbReference type="Proteomes" id="UP000611629"/>
    </source>
</evidence>
<dbReference type="RefSeq" id="WP_179237158.1">
    <property type="nucleotide sequence ID" value="NZ_JACBNQ010000003.1"/>
</dbReference>
<name>A0A974BHW0_SEDHY</name>
<evidence type="ECO:0000313" key="1">
    <source>
        <dbReference type="EMBL" id="NYB73458.1"/>
    </source>
</evidence>
<organism evidence="1 2">
    <name type="scientific">Sedimentibacter hydroxybenzoicus DSM 7310</name>
    <dbReference type="NCBI Taxonomy" id="1123245"/>
    <lineage>
        <taxon>Bacteria</taxon>
        <taxon>Bacillati</taxon>
        <taxon>Bacillota</taxon>
        <taxon>Tissierellia</taxon>
        <taxon>Sedimentibacter</taxon>
    </lineage>
</organism>
<dbReference type="Proteomes" id="UP000611629">
    <property type="component" value="Unassembled WGS sequence"/>
</dbReference>
<dbReference type="AlphaFoldDB" id="A0A974BHW0"/>
<dbReference type="EMBL" id="JACBNQ010000003">
    <property type="protein sequence ID" value="NYB73458.1"/>
    <property type="molecule type" value="Genomic_DNA"/>
</dbReference>
<protein>
    <submittedName>
        <fullName evidence="1">Uncharacterized protein</fullName>
    </submittedName>
</protein>
<accession>A0A974BHW0</accession>
<proteinExistence type="predicted"/>
<comment type="caution">
    <text evidence="1">The sequence shown here is derived from an EMBL/GenBank/DDBJ whole genome shotgun (WGS) entry which is preliminary data.</text>
</comment>
<gene>
    <name evidence="1" type="ORF">HZF24_04825</name>
</gene>
<reference evidence="1" key="1">
    <citation type="submission" date="2020-07" db="EMBL/GenBank/DDBJ databases">
        <title>Genomic analysis of a strain of Sedimentibacter Hydroxybenzoicus DSM7310.</title>
        <authorList>
            <person name="Ma S."/>
        </authorList>
    </citation>
    <scope>NUCLEOTIDE SEQUENCE</scope>
    <source>
        <strain evidence="1">DSM 7310</strain>
    </source>
</reference>
<sequence length="46" mass="5499">MRLNRKRLIMLIILTTIGRVMSKYINTEEIVKITYITDIKNMLETN</sequence>
<keyword evidence="2" id="KW-1185">Reference proteome</keyword>